<dbReference type="GO" id="GO:0035023">
    <property type="term" value="P:regulation of Rho protein signal transduction"/>
    <property type="evidence" value="ECO:0007669"/>
    <property type="project" value="TreeGrafter"/>
</dbReference>
<dbReference type="PROSITE" id="PS50003">
    <property type="entry name" value="PH_DOMAIN"/>
    <property type="match status" value="1"/>
</dbReference>
<dbReference type="Pfam" id="PF17838">
    <property type="entry name" value="PH_16"/>
    <property type="match status" value="1"/>
</dbReference>
<dbReference type="EMBL" id="JAINUF010000006">
    <property type="protein sequence ID" value="KAJ8357693.1"/>
    <property type="molecule type" value="Genomic_DNA"/>
</dbReference>
<protein>
    <recommendedName>
        <fullName evidence="2">PH domain-containing protein</fullName>
    </recommendedName>
</protein>
<gene>
    <name evidence="3" type="ORF">SKAU_G00204870</name>
</gene>
<dbReference type="AlphaFoldDB" id="A0A9Q1FG71"/>
<evidence type="ECO:0000313" key="3">
    <source>
        <dbReference type="EMBL" id="KAJ8357693.1"/>
    </source>
</evidence>
<dbReference type="OrthoDB" id="28045at2759"/>
<feature type="domain" description="PH" evidence="2">
    <location>
        <begin position="1"/>
        <end position="36"/>
    </location>
</feature>
<dbReference type="Gene3D" id="2.30.29.30">
    <property type="entry name" value="Pleckstrin-homology domain (PH domain)/Phosphotyrosine-binding domain (PTB)"/>
    <property type="match status" value="1"/>
</dbReference>
<dbReference type="GO" id="GO:0005085">
    <property type="term" value="F:guanyl-nucleotide exchange factor activity"/>
    <property type="evidence" value="ECO:0007669"/>
    <property type="project" value="UniProtKB-KW"/>
</dbReference>
<keyword evidence="4" id="KW-1185">Reference proteome</keyword>
<keyword evidence="1" id="KW-0344">Guanine-nucleotide releasing factor</keyword>
<dbReference type="Proteomes" id="UP001152622">
    <property type="component" value="Chromosome 6"/>
</dbReference>
<evidence type="ECO:0000313" key="4">
    <source>
        <dbReference type="Proteomes" id="UP001152622"/>
    </source>
</evidence>
<proteinExistence type="predicted"/>
<dbReference type="InterPro" id="IPR041020">
    <property type="entry name" value="PH_16"/>
</dbReference>
<evidence type="ECO:0000256" key="1">
    <source>
        <dbReference type="ARBA" id="ARBA00022658"/>
    </source>
</evidence>
<dbReference type="PANTHER" id="PTHR13944">
    <property type="entry name" value="AGAP007712-PA"/>
    <property type="match status" value="1"/>
</dbReference>
<dbReference type="InterPro" id="IPR051632">
    <property type="entry name" value="Rho_GEF"/>
</dbReference>
<organism evidence="3 4">
    <name type="scientific">Synaphobranchus kaupii</name>
    <name type="common">Kaup's arrowtooth eel</name>
    <dbReference type="NCBI Taxonomy" id="118154"/>
    <lineage>
        <taxon>Eukaryota</taxon>
        <taxon>Metazoa</taxon>
        <taxon>Chordata</taxon>
        <taxon>Craniata</taxon>
        <taxon>Vertebrata</taxon>
        <taxon>Euteleostomi</taxon>
        <taxon>Actinopterygii</taxon>
        <taxon>Neopterygii</taxon>
        <taxon>Teleostei</taxon>
        <taxon>Anguilliformes</taxon>
        <taxon>Synaphobranchidae</taxon>
        <taxon>Synaphobranchus</taxon>
    </lineage>
</organism>
<name>A0A9Q1FG71_SYNKA</name>
<dbReference type="InterPro" id="IPR011993">
    <property type="entry name" value="PH-like_dom_sf"/>
</dbReference>
<dbReference type="GO" id="GO:0005886">
    <property type="term" value="C:plasma membrane"/>
    <property type="evidence" value="ECO:0007669"/>
    <property type="project" value="TreeGrafter"/>
</dbReference>
<accession>A0A9Q1FG71</accession>
<dbReference type="InterPro" id="IPR001849">
    <property type="entry name" value="PH_domain"/>
</dbReference>
<reference evidence="3" key="1">
    <citation type="journal article" date="2023" name="Science">
        <title>Genome structures resolve the early diversification of teleost fishes.</title>
        <authorList>
            <person name="Parey E."/>
            <person name="Louis A."/>
            <person name="Montfort J."/>
            <person name="Bouchez O."/>
            <person name="Roques C."/>
            <person name="Iampietro C."/>
            <person name="Lluch J."/>
            <person name="Castinel A."/>
            <person name="Donnadieu C."/>
            <person name="Desvignes T."/>
            <person name="Floi Bucao C."/>
            <person name="Jouanno E."/>
            <person name="Wen M."/>
            <person name="Mejri S."/>
            <person name="Dirks R."/>
            <person name="Jansen H."/>
            <person name="Henkel C."/>
            <person name="Chen W.J."/>
            <person name="Zahm M."/>
            <person name="Cabau C."/>
            <person name="Klopp C."/>
            <person name="Thompson A.W."/>
            <person name="Robinson-Rechavi M."/>
            <person name="Braasch I."/>
            <person name="Lecointre G."/>
            <person name="Bobe J."/>
            <person name="Postlethwait J.H."/>
            <person name="Berthelot C."/>
            <person name="Roest Crollius H."/>
            <person name="Guiguen Y."/>
        </authorList>
    </citation>
    <scope>NUCLEOTIDE SEQUENCE</scope>
    <source>
        <strain evidence="3">WJC10195</strain>
    </source>
</reference>
<sequence length="179" mass="19948">MILSCASSADPEMYEIHTSSKEECHAWMVLIRQAVESCPHVEEEQLFRRSPPRSRLLLHGDSSDLQQGEHLLQGAIAEVENLQAFLLGGLNEPCSTDILEHLPSTSVEEDTLPSWNWSDSSSFPKAEFFDRVLMLSQRLYTLQAIVVQQDSQKELQRAVLLEGAGLWAGAWAGQGRGPC</sequence>
<dbReference type="PANTHER" id="PTHR13944:SF23">
    <property type="entry name" value="RHO GUANINE NUCLEOTIDE EXCHANGE FACTOR 18"/>
    <property type="match status" value="1"/>
</dbReference>
<comment type="caution">
    <text evidence="3">The sequence shown here is derived from an EMBL/GenBank/DDBJ whole genome shotgun (WGS) entry which is preliminary data.</text>
</comment>
<evidence type="ECO:0000259" key="2">
    <source>
        <dbReference type="PROSITE" id="PS50003"/>
    </source>
</evidence>
<dbReference type="SUPFAM" id="SSF50729">
    <property type="entry name" value="PH domain-like"/>
    <property type="match status" value="1"/>
</dbReference>